<evidence type="ECO:0000313" key="3">
    <source>
        <dbReference type="Proteomes" id="UP000176562"/>
    </source>
</evidence>
<dbReference type="PROSITE" id="PS51257">
    <property type="entry name" value="PROKAR_LIPOPROTEIN"/>
    <property type="match status" value="1"/>
</dbReference>
<evidence type="ECO:0000256" key="1">
    <source>
        <dbReference type="SAM" id="SignalP"/>
    </source>
</evidence>
<dbReference type="STRING" id="1850250.LPB142_03645"/>
<dbReference type="EMBL" id="CP017781">
    <property type="protein sequence ID" value="AOZ68520.1"/>
    <property type="molecule type" value="Genomic_DNA"/>
</dbReference>
<keyword evidence="3" id="KW-1185">Reference proteome</keyword>
<keyword evidence="1" id="KW-0732">Signal</keyword>
<feature type="chain" id="PRO_5009443508" description="Lipoprotein" evidence="1">
    <location>
        <begin position="21"/>
        <end position="120"/>
    </location>
</feature>
<accession>A0A1D9M9Q1</accession>
<dbReference type="RefSeq" id="WP_068767197.1">
    <property type="nucleotide sequence ID" value="NZ_CP017781.1"/>
</dbReference>
<proteinExistence type="predicted"/>
<evidence type="ECO:0008006" key="4">
    <source>
        <dbReference type="Google" id="ProtNLM"/>
    </source>
</evidence>
<sequence length="120" mass="13356">MHRFAWIIVTLALAACGASPAPQFFGAKRHEITLEGYRFVVFHKDELAEVIRMNYLRRDQHGPVPRLMVAAVEQTTGCKVVGNEVGVVATLDTYTLRVEAVKRSPSLPGDTGEARFRLKC</sequence>
<name>A0A1D9M9Q1_9RHOB</name>
<reference evidence="2 3" key="1">
    <citation type="submission" date="2016-10" db="EMBL/GenBank/DDBJ databases">
        <title>Rhodobacter sp. LPB0142, isolated from sea water.</title>
        <authorList>
            <person name="Kim E."/>
            <person name="Yi H."/>
        </authorList>
    </citation>
    <scope>NUCLEOTIDE SEQUENCE [LARGE SCALE GENOMIC DNA]</scope>
    <source>
        <strain evidence="2 3">LPB0142</strain>
    </source>
</reference>
<dbReference type="KEGG" id="rhp:LPB142_03645"/>
<protein>
    <recommendedName>
        <fullName evidence="4">Lipoprotein</fullName>
    </recommendedName>
</protein>
<gene>
    <name evidence="2" type="ORF">LPB142_03645</name>
</gene>
<organism evidence="2 3">
    <name type="scientific">Rhodobacter xanthinilyticus</name>
    <dbReference type="NCBI Taxonomy" id="1850250"/>
    <lineage>
        <taxon>Bacteria</taxon>
        <taxon>Pseudomonadati</taxon>
        <taxon>Pseudomonadota</taxon>
        <taxon>Alphaproteobacteria</taxon>
        <taxon>Rhodobacterales</taxon>
        <taxon>Rhodobacter group</taxon>
        <taxon>Rhodobacter</taxon>
    </lineage>
</organism>
<dbReference type="AlphaFoldDB" id="A0A1D9M9Q1"/>
<evidence type="ECO:0000313" key="2">
    <source>
        <dbReference type="EMBL" id="AOZ68520.1"/>
    </source>
</evidence>
<feature type="signal peptide" evidence="1">
    <location>
        <begin position="1"/>
        <end position="20"/>
    </location>
</feature>
<dbReference type="Proteomes" id="UP000176562">
    <property type="component" value="Chromosome"/>
</dbReference>